<reference evidence="1" key="2">
    <citation type="submission" date="2018-05" db="EMBL/GenBank/DDBJ databases">
        <title>OgluRS3 (Oryza glumaepatula Reference Sequence Version 3).</title>
        <authorList>
            <person name="Zhang J."/>
            <person name="Kudrna D."/>
            <person name="Lee S."/>
            <person name="Talag J."/>
            <person name="Welchert J."/>
            <person name="Wing R.A."/>
        </authorList>
    </citation>
    <scope>NUCLEOTIDE SEQUENCE [LARGE SCALE GENOMIC DNA]</scope>
</reference>
<keyword evidence="2" id="KW-1185">Reference proteome</keyword>
<dbReference type="AlphaFoldDB" id="A0A0D9YMC8"/>
<organism evidence="1">
    <name type="scientific">Oryza glumipatula</name>
    <dbReference type="NCBI Taxonomy" id="40148"/>
    <lineage>
        <taxon>Eukaryota</taxon>
        <taxon>Viridiplantae</taxon>
        <taxon>Streptophyta</taxon>
        <taxon>Embryophyta</taxon>
        <taxon>Tracheophyta</taxon>
        <taxon>Spermatophyta</taxon>
        <taxon>Magnoliopsida</taxon>
        <taxon>Liliopsida</taxon>
        <taxon>Poales</taxon>
        <taxon>Poaceae</taxon>
        <taxon>BOP clade</taxon>
        <taxon>Oryzoideae</taxon>
        <taxon>Oryzeae</taxon>
        <taxon>Oryzinae</taxon>
        <taxon>Oryza</taxon>
    </lineage>
</organism>
<dbReference type="Proteomes" id="UP000026961">
    <property type="component" value="Chromosome 2"/>
</dbReference>
<protein>
    <submittedName>
        <fullName evidence="1">Uncharacterized protein</fullName>
    </submittedName>
</protein>
<accession>A0A0D9YMC8</accession>
<evidence type="ECO:0000313" key="1">
    <source>
        <dbReference type="EnsemblPlants" id="OGLUM02G03760.1"/>
    </source>
</evidence>
<reference evidence="1" key="1">
    <citation type="submission" date="2015-04" db="UniProtKB">
        <authorList>
            <consortium name="EnsemblPlants"/>
        </authorList>
    </citation>
    <scope>IDENTIFICATION</scope>
</reference>
<dbReference type="Gramene" id="OGLUM02G03760.1">
    <property type="protein sequence ID" value="OGLUM02G03760.1"/>
    <property type="gene ID" value="OGLUM02G03760"/>
</dbReference>
<sequence>MTMTWAIGLGRDGGTDVSWQTLQHVGTYTAGASQTMMYNLTERKENVGLMTQGIFENIS</sequence>
<name>A0A0D9YMC8_9ORYZ</name>
<evidence type="ECO:0000313" key="2">
    <source>
        <dbReference type="Proteomes" id="UP000026961"/>
    </source>
</evidence>
<dbReference type="EnsemblPlants" id="OGLUM02G03760.1">
    <property type="protein sequence ID" value="OGLUM02G03760.1"/>
    <property type="gene ID" value="OGLUM02G03760"/>
</dbReference>
<dbReference type="HOGENOM" id="CLU_2964624_0_0_1"/>
<proteinExistence type="predicted"/>